<dbReference type="Proteomes" id="UP001500728">
    <property type="component" value="Unassembled WGS sequence"/>
</dbReference>
<proteinExistence type="predicted"/>
<organism evidence="2 3">
    <name type="scientific">Streptomyces labedae</name>
    <dbReference type="NCBI Taxonomy" id="285569"/>
    <lineage>
        <taxon>Bacteria</taxon>
        <taxon>Bacillati</taxon>
        <taxon>Actinomycetota</taxon>
        <taxon>Actinomycetes</taxon>
        <taxon>Kitasatosporales</taxon>
        <taxon>Streptomycetaceae</taxon>
        <taxon>Streptomyces</taxon>
    </lineage>
</organism>
<evidence type="ECO:0000256" key="1">
    <source>
        <dbReference type="SAM" id="MobiDB-lite"/>
    </source>
</evidence>
<dbReference type="EMBL" id="BAAAUW010000001">
    <property type="protein sequence ID" value="GAA3245609.1"/>
    <property type="molecule type" value="Genomic_DNA"/>
</dbReference>
<name>A0ABP6QPL5_9ACTN</name>
<comment type="caution">
    <text evidence="2">The sequence shown here is derived from an EMBL/GenBank/DDBJ whole genome shotgun (WGS) entry which is preliminary data.</text>
</comment>
<evidence type="ECO:0000313" key="3">
    <source>
        <dbReference type="Proteomes" id="UP001500728"/>
    </source>
</evidence>
<accession>A0ABP6QPL5</accession>
<protein>
    <submittedName>
        <fullName evidence="2">Uncharacterized protein</fullName>
    </submittedName>
</protein>
<keyword evidence="3" id="KW-1185">Reference proteome</keyword>
<gene>
    <name evidence="2" type="ORF">GCM10010469_00830</name>
</gene>
<reference evidence="3" key="1">
    <citation type="journal article" date="2019" name="Int. J. Syst. Evol. Microbiol.">
        <title>The Global Catalogue of Microorganisms (GCM) 10K type strain sequencing project: providing services to taxonomists for standard genome sequencing and annotation.</title>
        <authorList>
            <consortium name="The Broad Institute Genomics Platform"/>
            <consortium name="The Broad Institute Genome Sequencing Center for Infectious Disease"/>
            <person name="Wu L."/>
            <person name="Ma J."/>
        </authorList>
    </citation>
    <scope>NUCLEOTIDE SEQUENCE [LARGE SCALE GENOMIC DNA]</scope>
    <source>
        <strain evidence="3">JCM 9381</strain>
    </source>
</reference>
<feature type="region of interest" description="Disordered" evidence="1">
    <location>
        <begin position="80"/>
        <end position="105"/>
    </location>
</feature>
<evidence type="ECO:0000313" key="2">
    <source>
        <dbReference type="EMBL" id="GAA3245609.1"/>
    </source>
</evidence>
<sequence length="105" mass="11302">MNYHRYRCSGLVEAWTQRLSRPNHVFLGFGDGTQEQPRQSGSASAAPKAILCRFQGLARPWLCRSPLLVLGGVEAATHPQADEPVLRAPVRLAAPADSPGAGEPN</sequence>